<keyword evidence="1" id="KW-0732">Signal</keyword>
<reference evidence="2" key="1">
    <citation type="submission" date="2022-10" db="EMBL/GenBank/DDBJ databases">
        <authorList>
            <person name="Kim H.S."/>
            <person name="Kim J.-S."/>
            <person name="Suh M.K."/>
            <person name="Eom M.K."/>
            <person name="Lee J.-S."/>
        </authorList>
    </citation>
    <scope>NUCLEOTIDE SEQUENCE</scope>
    <source>
        <strain evidence="2">LIP-5</strain>
    </source>
</reference>
<dbReference type="Proteomes" id="UP001209317">
    <property type="component" value="Unassembled WGS sequence"/>
</dbReference>
<feature type="chain" id="PRO_5042203771" description="Alpha-galactosidase" evidence="1">
    <location>
        <begin position="25"/>
        <end position="737"/>
    </location>
</feature>
<evidence type="ECO:0000313" key="2">
    <source>
        <dbReference type="EMBL" id="MCU7695006.1"/>
    </source>
</evidence>
<protein>
    <recommendedName>
        <fullName evidence="4">Alpha-galactosidase</fullName>
    </recommendedName>
</protein>
<feature type="signal peptide" evidence="1">
    <location>
        <begin position="1"/>
        <end position="24"/>
    </location>
</feature>
<name>A0AAE3LNG7_9BACT</name>
<gene>
    <name evidence="2" type="ORF">OD355_10800</name>
</gene>
<comment type="caution">
    <text evidence="2">The sequence shown here is derived from an EMBL/GenBank/DDBJ whole genome shotgun (WGS) entry which is preliminary data.</text>
</comment>
<dbReference type="InterPro" id="IPR017853">
    <property type="entry name" value="GH"/>
</dbReference>
<evidence type="ECO:0000313" key="3">
    <source>
        <dbReference type="Proteomes" id="UP001209317"/>
    </source>
</evidence>
<sequence>MSCNIQRLVKLLLVLVLIYSTALSQSVKQTDTSLLIRSDHYNFELNLVSGSIDYIFSNGSYFNNIVSVFHDVKLGKHASNEFAQHTYTIEKNKDGIEHAVTINFIHEDRSKPFRLVQYITIYKDQPYILCSVAAEAINKSTLLESNYISPFATLAGKSNSVFVNGAKPRLLDAAYDNDNWVKYLTVDWNDKHVQGEGYEFTSLYDYEKMNGIVLGNLSHNFWKTGIKYKTSKDTGNIDDLIVYGGASTEDNPTLPKEFGGYDGTHDVVPHGTMKGEQISSPLVFICYDAYIHNAYHLYGQLNAKISGSLSWNGYAPFYWNSFGIENVLGHKGIMMPGGISEVSDFISSMNNFNRYAKPVISIDSYDQSIYTTEVLASIGKYGEKRNQEMGFYFIPFAVWTWKNSIDTAKLQHTNEYIRNVTLKDNSGKTIIYKDGDFGAFPLDPTHPATRERIIAELQNAKAINAKFLKIDFLSAGAMESTVRYKKNIRSGLEGYNYGMKMLKQLIDSVLGKDIFITQAISPMFPHQYAHARFLSTDIYSHLRDDKKKFPNYGSTASSMITSSHLGWVHGTLLPFTNMDVIVMKNFQRNADISEKDIKIRLYSMITLGSIFGDGTDFRNSEARRRAKKYLDNESICRFFSTPKAFLPLKTADGLDEDQQLSFYLPQDTLLISAFNFSVKNTYKSSFNRNRIGLKHNNYIIKDFITNNTIAVWDKDDTTFSFKINAEDAILFKLYPTN</sequence>
<proteinExistence type="predicted"/>
<dbReference type="RefSeq" id="WP_263038491.1">
    <property type="nucleotide sequence ID" value="NZ_JAOTPL010000016.1"/>
</dbReference>
<accession>A0AAE3LNG7</accession>
<dbReference type="Gene3D" id="3.20.20.70">
    <property type="entry name" value="Aldolase class I"/>
    <property type="match status" value="1"/>
</dbReference>
<dbReference type="SUPFAM" id="SSF51445">
    <property type="entry name" value="(Trans)glycosidases"/>
    <property type="match status" value="1"/>
</dbReference>
<organism evidence="2 3">
    <name type="scientific">Haoranjiania flava</name>
    <dbReference type="NCBI Taxonomy" id="1856322"/>
    <lineage>
        <taxon>Bacteria</taxon>
        <taxon>Pseudomonadati</taxon>
        <taxon>Bacteroidota</taxon>
        <taxon>Chitinophagia</taxon>
        <taxon>Chitinophagales</taxon>
        <taxon>Chitinophagaceae</taxon>
        <taxon>Haoranjiania</taxon>
    </lineage>
</organism>
<evidence type="ECO:0000256" key="1">
    <source>
        <dbReference type="SAM" id="SignalP"/>
    </source>
</evidence>
<keyword evidence="3" id="KW-1185">Reference proteome</keyword>
<dbReference type="InterPro" id="IPR013785">
    <property type="entry name" value="Aldolase_TIM"/>
</dbReference>
<dbReference type="EMBL" id="JAOTPL010000016">
    <property type="protein sequence ID" value="MCU7695006.1"/>
    <property type="molecule type" value="Genomic_DNA"/>
</dbReference>
<evidence type="ECO:0008006" key="4">
    <source>
        <dbReference type="Google" id="ProtNLM"/>
    </source>
</evidence>
<dbReference type="AlphaFoldDB" id="A0AAE3LNG7"/>